<reference evidence="2" key="2">
    <citation type="submission" date="2008-04" db="EMBL/GenBank/DDBJ databases">
        <title>Draft genome sequence of Providencia stuartii(ATCC 25827).</title>
        <authorList>
            <person name="Sudarsanam P."/>
            <person name="Ley R."/>
            <person name="Guruge J."/>
            <person name="Turnbaugh P.J."/>
            <person name="Mahowald M."/>
            <person name="Liep D."/>
            <person name="Gordon J."/>
        </authorList>
    </citation>
    <scope>NUCLEOTIDE SEQUENCE [LARGE SCALE GENOMIC DNA]</scope>
    <source>
        <strain evidence="2">ATCC 25827</strain>
    </source>
</reference>
<reference evidence="1 2" key="3">
    <citation type="submission" date="2008-05" db="EMBL/GenBank/DDBJ databases">
        <authorList>
            <person name="Fulton L."/>
            <person name="Clifton S."/>
            <person name="Fulton B."/>
            <person name="Xu J."/>
            <person name="Minx P."/>
            <person name="Pepin K.H."/>
            <person name="Johnson M."/>
            <person name="Thiruvilangam P."/>
            <person name="Bhonagiri V."/>
            <person name="Nash W.E."/>
            <person name="Mardis E.R."/>
            <person name="Wilson R.K."/>
        </authorList>
    </citation>
    <scope>NUCLEOTIDE SEQUENCE [LARGE SCALE GENOMIC DNA]</scope>
    <source>
        <strain evidence="1 2">ATCC 25827</strain>
    </source>
</reference>
<dbReference type="EMBL" id="ABJD02000101">
    <property type="protein sequence ID" value="EDU58971.1"/>
    <property type="molecule type" value="Genomic_DNA"/>
</dbReference>
<accession>A0AA86YII0</accession>
<organism evidence="1 2">
    <name type="scientific">Providencia stuartii ATCC 25827</name>
    <dbReference type="NCBI Taxonomy" id="471874"/>
    <lineage>
        <taxon>Bacteria</taxon>
        <taxon>Pseudomonadati</taxon>
        <taxon>Pseudomonadota</taxon>
        <taxon>Gammaproteobacteria</taxon>
        <taxon>Enterobacterales</taxon>
        <taxon>Morganellaceae</taxon>
        <taxon>Providencia</taxon>
    </lineage>
</organism>
<evidence type="ECO:0000313" key="2">
    <source>
        <dbReference type="Proteomes" id="UP000004506"/>
    </source>
</evidence>
<name>A0AA86YII0_PROST</name>
<dbReference type="AlphaFoldDB" id="A0AA86YII0"/>
<sequence>MIVYKWNIICFGLYCLFYGGCQRYYNKILKLEIAVVSRDRKIEYFAFS</sequence>
<gene>
    <name evidence="1" type="ORF">PROSTU_02155</name>
</gene>
<protein>
    <submittedName>
        <fullName evidence="1">Uncharacterized protein</fullName>
    </submittedName>
</protein>
<comment type="caution">
    <text evidence="1">The sequence shown here is derived from an EMBL/GenBank/DDBJ whole genome shotgun (WGS) entry which is preliminary data.</text>
</comment>
<dbReference type="Proteomes" id="UP000004506">
    <property type="component" value="Unassembled WGS sequence"/>
</dbReference>
<evidence type="ECO:0000313" key="1">
    <source>
        <dbReference type="EMBL" id="EDU58971.1"/>
    </source>
</evidence>
<reference evidence="2" key="1">
    <citation type="submission" date="2008-04" db="EMBL/GenBank/DDBJ databases">
        <title>Draft genome sequence of Providencia stuartii (ATCC 25827).</title>
        <authorList>
            <person name="Sudarsanam P."/>
            <person name="Ley R."/>
            <person name="Guruge J."/>
            <person name="Turnbaugh P.J."/>
            <person name="Mahowald M."/>
            <person name="Liep D."/>
            <person name="Gordon J."/>
        </authorList>
    </citation>
    <scope>NUCLEOTIDE SEQUENCE [LARGE SCALE GENOMIC DNA]</scope>
    <source>
        <strain evidence="2">ATCC 25827</strain>
    </source>
</reference>
<proteinExistence type="predicted"/>